<gene>
    <name evidence="3" type="ORF">SAMN05444370_11543</name>
</gene>
<sequence length="172" mass="18359">MTSTNTAPLSAPPDAPRRGGNSPWGAVDGVEVLAPDVVFVSTPSHGGAWLSPAAQTRMPAALQPMHGRTWWEEDCEIWAPLLVFGLHTTDNSRSHAIAALARWKPDWLDALAAPCGVVNAAQTRRIQDLRAQIAPDATVDLAGFRRSHRSGSVEGWIGGVWHTISQDGEAVG</sequence>
<dbReference type="STRING" id="89524.SAMN05444370_11543"/>
<dbReference type="AlphaFoldDB" id="A0A1H4EQG8"/>
<evidence type="ECO:0000259" key="2">
    <source>
        <dbReference type="Pfam" id="PF22653"/>
    </source>
</evidence>
<dbReference type="Proteomes" id="UP000198703">
    <property type="component" value="Unassembled WGS sequence"/>
</dbReference>
<dbReference type="RefSeq" id="WP_093255419.1">
    <property type="nucleotide sequence ID" value="NZ_FNQM01000015.1"/>
</dbReference>
<evidence type="ECO:0000256" key="1">
    <source>
        <dbReference type="SAM" id="MobiDB-lite"/>
    </source>
</evidence>
<accession>A0A1H4EQG8</accession>
<dbReference type="EMBL" id="FNQM01000015">
    <property type="protein sequence ID" value="SEA87313.1"/>
    <property type="molecule type" value="Genomic_DNA"/>
</dbReference>
<dbReference type="Pfam" id="PF22653">
    <property type="entry name" value="DUF7007"/>
    <property type="match status" value="1"/>
</dbReference>
<protein>
    <recommendedName>
        <fullName evidence="2">DUF7007 domain-containing protein</fullName>
    </recommendedName>
</protein>
<dbReference type="InterPro" id="IPR054276">
    <property type="entry name" value="DUF7007"/>
</dbReference>
<organism evidence="3 4">
    <name type="scientific">Rubrimonas cliftonensis</name>
    <dbReference type="NCBI Taxonomy" id="89524"/>
    <lineage>
        <taxon>Bacteria</taxon>
        <taxon>Pseudomonadati</taxon>
        <taxon>Pseudomonadota</taxon>
        <taxon>Alphaproteobacteria</taxon>
        <taxon>Rhodobacterales</taxon>
        <taxon>Paracoccaceae</taxon>
        <taxon>Rubrimonas</taxon>
    </lineage>
</organism>
<reference evidence="3 4" key="1">
    <citation type="submission" date="2016-10" db="EMBL/GenBank/DDBJ databases">
        <authorList>
            <person name="de Groot N.N."/>
        </authorList>
    </citation>
    <scope>NUCLEOTIDE SEQUENCE [LARGE SCALE GENOMIC DNA]</scope>
    <source>
        <strain evidence="3 4">DSM 15345</strain>
    </source>
</reference>
<name>A0A1H4EQG8_9RHOB</name>
<dbReference type="OrthoDB" id="5124200at2"/>
<feature type="domain" description="DUF7007" evidence="2">
    <location>
        <begin position="19"/>
        <end position="115"/>
    </location>
</feature>
<proteinExistence type="predicted"/>
<keyword evidence="4" id="KW-1185">Reference proteome</keyword>
<evidence type="ECO:0000313" key="3">
    <source>
        <dbReference type="EMBL" id="SEA87313.1"/>
    </source>
</evidence>
<feature type="region of interest" description="Disordered" evidence="1">
    <location>
        <begin position="1"/>
        <end position="26"/>
    </location>
</feature>
<evidence type="ECO:0000313" key="4">
    <source>
        <dbReference type="Proteomes" id="UP000198703"/>
    </source>
</evidence>